<organism evidence="2 3">
    <name type="scientific">Deinococcus koreensis</name>
    <dbReference type="NCBI Taxonomy" id="2054903"/>
    <lineage>
        <taxon>Bacteria</taxon>
        <taxon>Thermotogati</taxon>
        <taxon>Deinococcota</taxon>
        <taxon>Deinococci</taxon>
        <taxon>Deinococcales</taxon>
        <taxon>Deinococcaceae</taxon>
        <taxon>Deinococcus</taxon>
    </lineage>
</organism>
<dbReference type="RefSeq" id="WP_103312423.1">
    <property type="nucleotide sequence ID" value="NZ_PPPD01000001.1"/>
</dbReference>
<dbReference type="Proteomes" id="UP000236379">
    <property type="component" value="Unassembled WGS sequence"/>
</dbReference>
<comment type="caution">
    <text evidence="2">The sequence shown here is derived from an EMBL/GenBank/DDBJ whole genome shotgun (WGS) entry which is preliminary data.</text>
</comment>
<protein>
    <submittedName>
        <fullName evidence="2">VOC family protein</fullName>
    </submittedName>
</protein>
<sequence length="202" mass="21476">MSARLDHLVVAARTLAEGRAWLEAQLGVSLQPGGEHPDYGTHNALLSLGPDTYLEVLAVNPAAPPPAGPRWFGLDSAEMQERLEAGPALIHWVAGVESLSPGPEVPELSRGSFRWRLTVPAGGVLPMYGVAPSLIHWLTPSPAAQLPDAGVRLSRLLLGTAHPDRLRARLSGLEFSGTVEVYEAPRAELRAVLETPGGQVTL</sequence>
<gene>
    <name evidence="2" type="ORF">CVO96_11940</name>
</gene>
<evidence type="ECO:0000313" key="3">
    <source>
        <dbReference type="Proteomes" id="UP000236379"/>
    </source>
</evidence>
<dbReference type="Gene3D" id="3.10.180.10">
    <property type="entry name" value="2,3-Dihydroxybiphenyl 1,2-Dioxygenase, domain 1"/>
    <property type="match status" value="1"/>
</dbReference>
<feature type="domain" description="Glyoxalase-like" evidence="1">
    <location>
        <begin position="5"/>
        <end position="172"/>
    </location>
</feature>
<dbReference type="InterPro" id="IPR025870">
    <property type="entry name" value="Glyoxalase-like_dom"/>
</dbReference>
<evidence type="ECO:0000259" key="1">
    <source>
        <dbReference type="Pfam" id="PF13468"/>
    </source>
</evidence>
<dbReference type="SUPFAM" id="SSF54593">
    <property type="entry name" value="Glyoxalase/Bleomycin resistance protein/Dihydroxybiphenyl dioxygenase"/>
    <property type="match status" value="1"/>
</dbReference>
<proteinExistence type="predicted"/>
<dbReference type="EMBL" id="PPPD01000001">
    <property type="protein sequence ID" value="PNY81984.1"/>
    <property type="molecule type" value="Genomic_DNA"/>
</dbReference>
<dbReference type="Pfam" id="PF13468">
    <property type="entry name" value="Glyoxalase_3"/>
    <property type="match status" value="1"/>
</dbReference>
<keyword evidence="3" id="KW-1185">Reference proteome</keyword>
<dbReference type="OrthoDB" id="9111355at2"/>
<evidence type="ECO:0000313" key="2">
    <source>
        <dbReference type="EMBL" id="PNY81984.1"/>
    </source>
</evidence>
<dbReference type="AlphaFoldDB" id="A0A2K3UZM7"/>
<name>A0A2K3UZM7_9DEIO</name>
<reference evidence="2 3" key="1">
    <citation type="submission" date="2018-01" db="EMBL/GenBank/DDBJ databases">
        <title>Deinococcus koreensis sp. nov., a radiation-resistant bacterium isolated from river water.</title>
        <authorList>
            <person name="Choi A."/>
        </authorList>
    </citation>
    <scope>NUCLEOTIDE SEQUENCE [LARGE SCALE GENOMIC DNA]</scope>
    <source>
        <strain evidence="2 3">SJW1-2</strain>
    </source>
</reference>
<dbReference type="InterPro" id="IPR029068">
    <property type="entry name" value="Glyas_Bleomycin-R_OHBP_Dase"/>
</dbReference>
<accession>A0A2K3UZM7</accession>